<geneLocation type="plasmid" evidence="1 2">
    <name>pSglau1</name>
</geneLocation>
<gene>
    <name evidence="1" type="ORF">SGLAU_33300</name>
</gene>
<keyword evidence="1" id="KW-0614">Plasmid</keyword>
<reference evidence="2" key="1">
    <citation type="journal article" date="2015" name="J. Biotechnol.">
        <title>Complete genome sequence of the actinobacterium Streptomyces glaucescens GLA.O (DSM 40922) consisting of a linear chromosome and one linear plasmid.</title>
        <authorList>
            <person name="Ortseifen V."/>
            <person name="Winkler A."/>
            <person name="Albersmeier A."/>
            <person name="Wendler S."/>
            <person name="Puhler A."/>
            <person name="Kalinowski J."/>
            <person name="Ruckert C."/>
        </authorList>
    </citation>
    <scope>NUCLEOTIDE SEQUENCE [LARGE SCALE GENOMIC DNA]</scope>
    <source>
        <strain evidence="2">DSM 40922 / GLA O</strain>
        <plasmid evidence="2">pSglau1</plasmid>
    </source>
</reference>
<organism evidence="1 2">
    <name type="scientific">Streptomyces glaucescens</name>
    <dbReference type="NCBI Taxonomy" id="1907"/>
    <lineage>
        <taxon>Bacteria</taxon>
        <taxon>Bacillati</taxon>
        <taxon>Actinomycetota</taxon>
        <taxon>Actinomycetes</taxon>
        <taxon>Kitasatosporales</taxon>
        <taxon>Streptomycetaceae</taxon>
        <taxon>Streptomyces</taxon>
    </lineage>
</organism>
<dbReference type="EMBL" id="CP009439">
    <property type="protein sequence ID" value="AIS02588.1"/>
    <property type="molecule type" value="Genomic_DNA"/>
</dbReference>
<dbReference type="AlphaFoldDB" id="A0A089XF28"/>
<protein>
    <submittedName>
        <fullName evidence="1">Uncharacterized protein</fullName>
    </submittedName>
</protein>
<keyword evidence="2" id="KW-1185">Reference proteome</keyword>
<name>A0A089XF28_STRGA</name>
<dbReference type="KEGG" id="sgu:SGLAU_33300"/>
<accession>A0A089XF28</accession>
<evidence type="ECO:0000313" key="2">
    <source>
        <dbReference type="Proteomes" id="UP000029482"/>
    </source>
</evidence>
<proteinExistence type="predicted"/>
<evidence type="ECO:0000313" key="1">
    <source>
        <dbReference type="EMBL" id="AIS02588.1"/>
    </source>
</evidence>
<dbReference type="Proteomes" id="UP000029482">
    <property type="component" value="Plasmid pSglau1"/>
</dbReference>
<sequence>MRRRRQCTTWSCFAVDVQCQRLAQHDGPHGASPTPTYGRH</sequence>
<dbReference type="HOGENOM" id="CLU_3297161_0_0_11"/>